<keyword evidence="3" id="KW-1185">Reference proteome</keyword>
<dbReference type="STRING" id="1391654.AKJ09_09681"/>
<dbReference type="OrthoDB" id="5509987at2"/>
<name>A0A0K1QBA9_9BACT</name>
<keyword evidence="1" id="KW-0732">Signal</keyword>
<proteinExistence type="predicted"/>
<dbReference type="KEGG" id="llu:AKJ09_09681"/>
<dbReference type="Proteomes" id="UP000064967">
    <property type="component" value="Chromosome"/>
</dbReference>
<evidence type="ECO:0000256" key="1">
    <source>
        <dbReference type="SAM" id="SignalP"/>
    </source>
</evidence>
<protein>
    <submittedName>
        <fullName evidence="2">Putative lipoprotein</fullName>
    </submittedName>
</protein>
<evidence type="ECO:0000313" key="3">
    <source>
        <dbReference type="Proteomes" id="UP000064967"/>
    </source>
</evidence>
<keyword evidence="2" id="KW-0449">Lipoprotein</keyword>
<sequence>MKYLQHLALAVASFGLLSVLPAACDSSDGGSGTGGRRITLGAVVTSSTQKAPFTNSQGWTVSLTKAFVSTGAFYYYDGATIFSSNMPHRSPLDRVLDVVRIKTAFAHPGHYVPGNAMGQFLSPSSADLLTSNVLGTGDGVSGVVRSATFSFQTPASGPFASELGSHVAVLEGTATKGADTRPFRAEIDAADIVNTENANAVEGCPFAETSMQADGTVTVTVAMTQWFDQVEFDSIPASTDGQPVLMPADAIGRNELVRGMKEGLAYGFSYATK</sequence>
<reference evidence="2 3" key="1">
    <citation type="submission" date="2015-08" db="EMBL/GenBank/DDBJ databases">
        <authorList>
            <person name="Babu N.S."/>
            <person name="Beckwith C.J."/>
            <person name="Beseler K.G."/>
            <person name="Brison A."/>
            <person name="Carone J.V."/>
            <person name="Caskin T.P."/>
            <person name="Diamond M."/>
            <person name="Durham M.E."/>
            <person name="Foxe J.M."/>
            <person name="Go M."/>
            <person name="Henderson B.A."/>
            <person name="Jones I.B."/>
            <person name="McGettigan J.A."/>
            <person name="Micheletti S.J."/>
            <person name="Nasrallah M.E."/>
            <person name="Ortiz D."/>
            <person name="Piller C.R."/>
            <person name="Privatt S.R."/>
            <person name="Schneider S.L."/>
            <person name="Sharp S."/>
            <person name="Smith T.C."/>
            <person name="Stanton J.D."/>
            <person name="Ullery H.E."/>
            <person name="Wilson R.J."/>
            <person name="Serrano M.G."/>
            <person name="Buck G."/>
            <person name="Lee V."/>
            <person name="Wang Y."/>
            <person name="Carvalho R."/>
            <person name="Voegtly L."/>
            <person name="Shi R."/>
            <person name="Duckworth R."/>
            <person name="Johnson A."/>
            <person name="Loviza R."/>
            <person name="Walstead R."/>
            <person name="Shah Z."/>
            <person name="Kiflezghi M."/>
            <person name="Wade K."/>
            <person name="Ball S.L."/>
            <person name="Bradley K.W."/>
            <person name="Asai D.J."/>
            <person name="Bowman C.A."/>
            <person name="Russell D.A."/>
            <person name="Pope W.H."/>
            <person name="Jacobs-Sera D."/>
            <person name="Hendrix R.W."/>
            <person name="Hatfull G.F."/>
        </authorList>
    </citation>
    <scope>NUCLEOTIDE SEQUENCE [LARGE SCALE GENOMIC DNA]</scope>
    <source>
        <strain evidence="2 3">DSM 27648</strain>
    </source>
</reference>
<feature type="chain" id="PRO_5005466914" evidence="1">
    <location>
        <begin position="23"/>
        <end position="273"/>
    </location>
</feature>
<dbReference type="AlphaFoldDB" id="A0A0K1QBA9"/>
<organism evidence="2 3">
    <name type="scientific">Labilithrix luteola</name>
    <dbReference type="NCBI Taxonomy" id="1391654"/>
    <lineage>
        <taxon>Bacteria</taxon>
        <taxon>Pseudomonadati</taxon>
        <taxon>Myxococcota</taxon>
        <taxon>Polyangia</taxon>
        <taxon>Polyangiales</taxon>
        <taxon>Labilitrichaceae</taxon>
        <taxon>Labilithrix</taxon>
    </lineage>
</organism>
<feature type="signal peptide" evidence="1">
    <location>
        <begin position="1"/>
        <end position="22"/>
    </location>
</feature>
<dbReference type="RefSeq" id="WP_146653851.1">
    <property type="nucleotide sequence ID" value="NZ_CP012333.1"/>
</dbReference>
<gene>
    <name evidence="2" type="ORF">AKJ09_09681</name>
</gene>
<evidence type="ECO:0000313" key="2">
    <source>
        <dbReference type="EMBL" id="AKV03018.1"/>
    </source>
</evidence>
<dbReference type="EMBL" id="CP012333">
    <property type="protein sequence ID" value="AKV03018.1"/>
    <property type="molecule type" value="Genomic_DNA"/>
</dbReference>
<accession>A0A0K1QBA9</accession>